<proteinExistence type="predicted"/>
<dbReference type="InterPro" id="IPR027417">
    <property type="entry name" value="P-loop_NTPase"/>
</dbReference>
<reference evidence="2" key="1">
    <citation type="submission" date="2021-11" db="EMBL/GenBank/DDBJ databases">
        <authorList>
            <person name="Schell T."/>
        </authorList>
    </citation>
    <scope>NUCLEOTIDE SEQUENCE</scope>
    <source>
        <strain evidence="2">M5</strain>
    </source>
</reference>
<evidence type="ECO:0000313" key="3">
    <source>
        <dbReference type="Proteomes" id="UP000789390"/>
    </source>
</evidence>
<name>A0A8J2RGA5_9CRUS</name>
<dbReference type="Gene3D" id="3.40.50.300">
    <property type="entry name" value="P-loop containing nucleotide triphosphate hydrolases"/>
    <property type="match status" value="1"/>
</dbReference>
<dbReference type="Pfam" id="PF25683">
    <property type="entry name" value="URGCP_GTPase"/>
    <property type="match status" value="1"/>
</dbReference>
<feature type="domain" description="VLIG-type G" evidence="1">
    <location>
        <begin position="575"/>
        <end position="676"/>
    </location>
</feature>
<dbReference type="GO" id="GO:0005525">
    <property type="term" value="F:GTP binding"/>
    <property type="evidence" value="ECO:0007669"/>
    <property type="project" value="InterPro"/>
</dbReference>
<dbReference type="SUPFAM" id="SSF52540">
    <property type="entry name" value="P-loop containing nucleoside triphosphate hydrolases"/>
    <property type="match status" value="1"/>
</dbReference>
<protein>
    <recommendedName>
        <fullName evidence="1">VLIG-type G domain-containing protein</fullName>
    </recommendedName>
</protein>
<evidence type="ECO:0000313" key="2">
    <source>
        <dbReference type="EMBL" id="CAH0101553.1"/>
    </source>
</evidence>
<dbReference type="PANTHER" id="PTHR22796:SF1">
    <property type="entry name" value="VWFA DOMAIN-CONTAINING PROTEIN"/>
    <property type="match status" value="1"/>
</dbReference>
<keyword evidence="3" id="KW-1185">Reference proteome</keyword>
<dbReference type="AlphaFoldDB" id="A0A8J2RGA5"/>
<organism evidence="2 3">
    <name type="scientific">Daphnia galeata</name>
    <dbReference type="NCBI Taxonomy" id="27404"/>
    <lineage>
        <taxon>Eukaryota</taxon>
        <taxon>Metazoa</taxon>
        <taxon>Ecdysozoa</taxon>
        <taxon>Arthropoda</taxon>
        <taxon>Crustacea</taxon>
        <taxon>Branchiopoda</taxon>
        <taxon>Diplostraca</taxon>
        <taxon>Cladocera</taxon>
        <taxon>Anomopoda</taxon>
        <taxon>Daphniidae</taxon>
        <taxon>Daphnia</taxon>
    </lineage>
</organism>
<dbReference type="InterPro" id="IPR030383">
    <property type="entry name" value="G_VLIG_dom"/>
</dbReference>
<dbReference type="PANTHER" id="PTHR22796">
    <property type="entry name" value="URG4-RELATED"/>
    <property type="match status" value="1"/>
</dbReference>
<accession>A0A8J2RGA5</accession>
<dbReference type="OrthoDB" id="8432505at2759"/>
<evidence type="ECO:0000259" key="1">
    <source>
        <dbReference type="PROSITE" id="PS51717"/>
    </source>
</evidence>
<gene>
    <name evidence="2" type="ORF">DGAL_LOCUS3888</name>
</gene>
<dbReference type="EMBL" id="CAKKLH010000059">
    <property type="protein sequence ID" value="CAH0101553.1"/>
    <property type="molecule type" value="Genomic_DNA"/>
</dbReference>
<comment type="caution">
    <text evidence="2">The sequence shown here is derived from an EMBL/GenBank/DDBJ whole genome shotgun (WGS) entry which is preliminary data.</text>
</comment>
<dbReference type="GO" id="GO:0003924">
    <property type="term" value="F:GTPase activity"/>
    <property type="evidence" value="ECO:0007669"/>
    <property type="project" value="InterPro"/>
</dbReference>
<dbReference type="PROSITE" id="PS51717">
    <property type="entry name" value="G_VLIG"/>
    <property type="match status" value="1"/>
</dbReference>
<sequence>MSEQQPKKSYAALLIDRPFSTSQSLPDEKESITSLLNSLLHRLHLPANSKKPEPALNQQNVKSKNAGGASSLASMLANKYQISSSAATKKTSLYDTLLQLIDEYDATGVAEICRLLLERRTAIPMFVPDSRKHHLNLFRHINIPGVNTRLGEDQSLFRVAIVSCCQKNVSQTTEIMNGLSTKPLIAEIGVGCLVIDATSQTNDSNATTKSIQHVLVIHVIGNFRPLWQCLKSFANYLLVEDSTIENERFCQTFPPDSSTTAQGLLDSFDFSCVWTPSTGEMSCEPVEKENVLHIKGLLQGRTLSLLKETVTMVSNQVAKSISKTNSEKLKMLHEIPILIKENYSPLECVAPSDMKWDALISINNFGDVKKNDFLLQKDYLKQAKIEEEKVEHRLNIDKVAQLEDEIRKLKPTFRSNTKIVQNHPLINLFLDIHNNKDSSSRVLSFSLFEKELARRGEQELAPQLEEYQKLSNLYSECLRTAVGKTEAVSKLEKQLLSAKTELIENALNVEHLWRELSHLYTESEHKSLSIQKIPHLAAQHLLDGFPLELLDGDANMIRLDWIQFVLSELNKLVEHKRIFVLSVMGVQSSGKSTMLNTMFGIKMRTSVGQCTRGVNMQLLAVEGRPEYDYILLLDTEGTRAPEYHGLPGSEKRDNQMATLSILLSDATIIVIPALQDEVVSNTYKIICNEHWLHDARIMHKHMDLHLIDLLENNKIVQVLDYLQNPREFYGNVLRQLIAGKIPNVEKEWTKFKNQLKDAVKKAVLATNGVNKDLAQTFVNQLRDEFSEGSLQSDILSSAFSIDCTGEYEECDNEEKTKFQQDCEKELNQAIDSVKSLKCHKEFSEELSPKVIKYMTTLTSKAVLPRCYTYCPCCSSLCIEAINHNTADIPHDSVHQPSGIVGVHGRHNKELSYTTCSQRYDEDGTIFFGKEDTVGKKYRDFAKEFPGWKDPKINEESPLREYILATYNKEIAAKYGVKPCPDVPASYFRVLSTIKEQLKTQKTID</sequence>
<dbReference type="Proteomes" id="UP000789390">
    <property type="component" value="Unassembled WGS sequence"/>
</dbReference>